<proteinExistence type="predicted"/>
<accession>A0ABS1CFE4</accession>
<evidence type="ECO:0000313" key="2">
    <source>
        <dbReference type="Proteomes" id="UP000748752"/>
    </source>
</evidence>
<comment type="caution">
    <text evidence="1">The sequence shown here is derived from an EMBL/GenBank/DDBJ whole genome shotgun (WGS) entry which is preliminary data.</text>
</comment>
<evidence type="ECO:0000313" key="1">
    <source>
        <dbReference type="EMBL" id="MBK1630433.1"/>
    </source>
</evidence>
<keyword evidence="2" id="KW-1185">Reference proteome</keyword>
<sequence length="70" mass="7333">MQRNGQIGHGDVVEIAPAQVVGVVAHRRQLEATEALAGSEVAQMQQQVDLGTDRAALLDGPALRPRAPAP</sequence>
<organism evidence="1 2">
    <name type="scientific">Thiohalocapsa halophila</name>
    <dbReference type="NCBI Taxonomy" id="69359"/>
    <lineage>
        <taxon>Bacteria</taxon>
        <taxon>Pseudomonadati</taxon>
        <taxon>Pseudomonadota</taxon>
        <taxon>Gammaproteobacteria</taxon>
        <taxon>Chromatiales</taxon>
        <taxon>Chromatiaceae</taxon>
        <taxon>Thiohalocapsa</taxon>
    </lineage>
</organism>
<reference evidence="1 2" key="1">
    <citation type="journal article" date="2020" name="Microorganisms">
        <title>Osmotic Adaptation and Compatible Solute Biosynthesis of Phototrophic Bacteria as Revealed from Genome Analyses.</title>
        <authorList>
            <person name="Imhoff J.F."/>
            <person name="Rahn T."/>
            <person name="Kunzel S."/>
            <person name="Keller A."/>
            <person name="Neulinger S.C."/>
        </authorList>
    </citation>
    <scope>NUCLEOTIDE SEQUENCE [LARGE SCALE GENOMIC DNA]</scope>
    <source>
        <strain evidence="1 2">DSM 6210</strain>
    </source>
</reference>
<dbReference type="EMBL" id="NRRV01000011">
    <property type="protein sequence ID" value="MBK1630433.1"/>
    <property type="molecule type" value="Genomic_DNA"/>
</dbReference>
<protein>
    <submittedName>
        <fullName evidence="1">Uncharacterized protein</fullName>
    </submittedName>
</protein>
<gene>
    <name evidence="1" type="ORF">CKO31_06670</name>
</gene>
<dbReference type="Proteomes" id="UP000748752">
    <property type="component" value="Unassembled WGS sequence"/>
</dbReference>
<name>A0ABS1CFE4_9GAMM</name>